<evidence type="ECO:0000256" key="1">
    <source>
        <dbReference type="SAM" id="MobiDB-lite"/>
    </source>
</evidence>
<feature type="compositionally biased region" description="Basic residues" evidence="1">
    <location>
        <begin position="96"/>
        <end position="105"/>
    </location>
</feature>
<organism evidence="2 3">
    <name type="scientific">Tanacetum coccineum</name>
    <dbReference type="NCBI Taxonomy" id="301880"/>
    <lineage>
        <taxon>Eukaryota</taxon>
        <taxon>Viridiplantae</taxon>
        <taxon>Streptophyta</taxon>
        <taxon>Embryophyta</taxon>
        <taxon>Tracheophyta</taxon>
        <taxon>Spermatophyta</taxon>
        <taxon>Magnoliopsida</taxon>
        <taxon>eudicotyledons</taxon>
        <taxon>Gunneridae</taxon>
        <taxon>Pentapetalae</taxon>
        <taxon>asterids</taxon>
        <taxon>campanulids</taxon>
        <taxon>Asterales</taxon>
        <taxon>Asteraceae</taxon>
        <taxon>Asteroideae</taxon>
        <taxon>Anthemideae</taxon>
        <taxon>Anthemidinae</taxon>
        <taxon>Tanacetum</taxon>
    </lineage>
</organism>
<feature type="region of interest" description="Disordered" evidence="1">
    <location>
        <begin position="84"/>
        <end position="139"/>
    </location>
</feature>
<comment type="caution">
    <text evidence="2">The sequence shown here is derived from an EMBL/GenBank/DDBJ whole genome shotgun (WGS) entry which is preliminary data.</text>
</comment>
<keyword evidence="3" id="KW-1185">Reference proteome</keyword>
<protein>
    <submittedName>
        <fullName evidence="2">Uncharacterized protein</fullName>
    </submittedName>
</protein>
<evidence type="ECO:0000313" key="3">
    <source>
        <dbReference type="Proteomes" id="UP001151760"/>
    </source>
</evidence>
<gene>
    <name evidence="2" type="ORF">Tco_0824643</name>
</gene>
<reference evidence="2" key="2">
    <citation type="submission" date="2022-01" db="EMBL/GenBank/DDBJ databases">
        <authorList>
            <person name="Yamashiro T."/>
            <person name="Shiraishi A."/>
            <person name="Satake H."/>
            <person name="Nakayama K."/>
        </authorList>
    </citation>
    <scope>NUCLEOTIDE SEQUENCE</scope>
</reference>
<name>A0ABQ5ARD2_9ASTR</name>
<dbReference type="EMBL" id="BQNB010012431">
    <property type="protein sequence ID" value="GJT03474.1"/>
    <property type="molecule type" value="Genomic_DNA"/>
</dbReference>
<sequence length="139" mass="15371">MNIGGIDRKRKNAFAGEIHDAFNKSTNGFLVQEYDNGGNGIGCIPDCRKSFTLFHRNKLVKAVKMMVMVWKLCEAADHFDSEDHTEIFGPDARPRPPGKTKPAKKTKSETTESSAGSGSGSMKDVLNEDLRQEIQAVNR</sequence>
<accession>A0ABQ5ARD2</accession>
<evidence type="ECO:0000313" key="2">
    <source>
        <dbReference type="EMBL" id="GJT03474.1"/>
    </source>
</evidence>
<proteinExistence type="predicted"/>
<feature type="non-terminal residue" evidence="2">
    <location>
        <position position="139"/>
    </location>
</feature>
<reference evidence="2" key="1">
    <citation type="journal article" date="2022" name="Int. J. Mol. Sci.">
        <title>Draft Genome of Tanacetum Coccineum: Genomic Comparison of Closely Related Tanacetum-Family Plants.</title>
        <authorList>
            <person name="Yamashiro T."/>
            <person name="Shiraishi A."/>
            <person name="Nakayama K."/>
            <person name="Satake H."/>
        </authorList>
    </citation>
    <scope>NUCLEOTIDE SEQUENCE</scope>
</reference>
<dbReference type="Proteomes" id="UP001151760">
    <property type="component" value="Unassembled WGS sequence"/>
</dbReference>